<gene>
    <name evidence="1" type="ORF">E5336_10480</name>
</gene>
<sequence length="272" mass="30906">MTTALCVRGLTKRYPAFALQDLSFDLPQGTIVGLIGENGAGKSTLLRCLLGMTKPDQGSITPPLTNFNQISFIPDSCTFPEILTIEQLEKDFTNIYAQWDAKKFWDMASDFGLPKAQKIKTFSKGMKVKLAFCVAFSHHARLLVLDEATSGLDPVVRDEILDLLLEFIQDENHTVLFSTHITSDLEKVADYILYLHEGKKMFMDAKDELTESFALMHCSKKEFEQLPPDAIIRSIEQPYQVDVLVKKADARYTYDAPTLEDWMRMYTKGEKR</sequence>
<keyword evidence="2" id="KW-1185">Reference proteome</keyword>
<organism evidence="1 2">
    <name type="scientific">Dubosiella muris</name>
    <dbReference type="NCBI Taxonomy" id="3038133"/>
    <lineage>
        <taxon>Bacteria</taxon>
        <taxon>Bacillati</taxon>
        <taxon>Bacillota</taxon>
        <taxon>Erysipelotrichia</taxon>
        <taxon>Erysipelotrichales</taxon>
        <taxon>Erysipelotrichaceae</taxon>
        <taxon>Dubosiella</taxon>
    </lineage>
</organism>
<name>A0AC61R5F4_9FIRM</name>
<keyword evidence="1" id="KW-0067">ATP-binding</keyword>
<comment type="caution">
    <text evidence="1">The sequence shown here is derived from an EMBL/GenBank/DDBJ whole genome shotgun (WGS) entry which is preliminary data.</text>
</comment>
<keyword evidence="1" id="KW-0547">Nucleotide-binding</keyword>
<proteinExistence type="predicted"/>
<evidence type="ECO:0000313" key="2">
    <source>
        <dbReference type="Proteomes" id="UP000308836"/>
    </source>
</evidence>
<reference evidence="1" key="1">
    <citation type="submission" date="2019-04" db="EMBL/GenBank/DDBJ databases">
        <title>Microbes associate with the intestines of laboratory mice.</title>
        <authorList>
            <person name="Navarre W."/>
            <person name="Wong E."/>
            <person name="Huang K."/>
            <person name="Tropini C."/>
            <person name="Ng K."/>
            <person name="Yu B."/>
        </authorList>
    </citation>
    <scope>NUCLEOTIDE SEQUENCE</scope>
    <source>
        <strain evidence="1">NM09_H32</strain>
    </source>
</reference>
<dbReference type="Proteomes" id="UP000308836">
    <property type="component" value="Unassembled WGS sequence"/>
</dbReference>
<dbReference type="EMBL" id="SRYG01000024">
    <property type="protein sequence ID" value="TGY65040.1"/>
    <property type="molecule type" value="Genomic_DNA"/>
</dbReference>
<protein>
    <submittedName>
        <fullName evidence="1">ABC transporter ATP-binding protein</fullName>
    </submittedName>
</protein>
<evidence type="ECO:0000313" key="1">
    <source>
        <dbReference type="EMBL" id="TGY65040.1"/>
    </source>
</evidence>
<accession>A0AC61R5F4</accession>